<comment type="caution">
    <text evidence="4">The sequence shown here is derived from an EMBL/GenBank/DDBJ whole genome shotgun (WGS) entry which is preliminary data.</text>
</comment>
<dbReference type="Proteomes" id="UP001549749">
    <property type="component" value="Unassembled WGS sequence"/>
</dbReference>
<organism evidence="4 5">
    <name type="scientific">Chitinophaga defluvii</name>
    <dbReference type="NCBI Taxonomy" id="3163343"/>
    <lineage>
        <taxon>Bacteria</taxon>
        <taxon>Pseudomonadati</taxon>
        <taxon>Bacteroidota</taxon>
        <taxon>Chitinophagia</taxon>
        <taxon>Chitinophagales</taxon>
        <taxon>Chitinophagaceae</taxon>
        <taxon>Chitinophaga</taxon>
    </lineage>
</organism>
<dbReference type="SUPFAM" id="SSF46689">
    <property type="entry name" value="Homeodomain-like"/>
    <property type="match status" value="1"/>
</dbReference>
<keyword evidence="1" id="KW-0805">Transcription regulation</keyword>
<evidence type="ECO:0000256" key="2">
    <source>
        <dbReference type="ARBA" id="ARBA00023163"/>
    </source>
</evidence>
<dbReference type="PROSITE" id="PS01124">
    <property type="entry name" value="HTH_ARAC_FAMILY_2"/>
    <property type="match status" value="1"/>
</dbReference>
<dbReference type="InterPro" id="IPR018060">
    <property type="entry name" value="HTH_AraC"/>
</dbReference>
<dbReference type="Gene3D" id="1.10.10.60">
    <property type="entry name" value="Homeodomain-like"/>
    <property type="match status" value="1"/>
</dbReference>
<dbReference type="InterPro" id="IPR009057">
    <property type="entry name" value="Homeodomain-like_sf"/>
</dbReference>
<evidence type="ECO:0000256" key="1">
    <source>
        <dbReference type="ARBA" id="ARBA00023015"/>
    </source>
</evidence>
<protein>
    <submittedName>
        <fullName evidence="4">AraC family transcriptional regulator</fullName>
    </submittedName>
</protein>
<dbReference type="Pfam" id="PF12833">
    <property type="entry name" value="HTH_18"/>
    <property type="match status" value="1"/>
</dbReference>
<evidence type="ECO:0000259" key="3">
    <source>
        <dbReference type="PROSITE" id="PS01124"/>
    </source>
</evidence>
<evidence type="ECO:0000313" key="4">
    <source>
        <dbReference type="EMBL" id="MET6998328.1"/>
    </source>
</evidence>
<evidence type="ECO:0000313" key="5">
    <source>
        <dbReference type="Proteomes" id="UP001549749"/>
    </source>
</evidence>
<proteinExistence type="predicted"/>
<dbReference type="PANTHER" id="PTHR47893">
    <property type="entry name" value="REGULATORY PROTEIN PCHR"/>
    <property type="match status" value="1"/>
</dbReference>
<dbReference type="InterPro" id="IPR053142">
    <property type="entry name" value="PchR_regulatory_protein"/>
</dbReference>
<dbReference type="EMBL" id="JBEXAC010000001">
    <property type="protein sequence ID" value="MET6998328.1"/>
    <property type="molecule type" value="Genomic_DNA"/>
</dbReference>
<keyword evidence="2" id="KW-0804">Transcription</keyword>
<feature type="domain" description="HTH araC/xylS-type" evidence="3">
    <location>
        <begin position="241"/>
        <end position="339"/>
    </location>
</feature>
<keyword evidence="5" id="KW-1185">Reference proteome</keyword>
<dbReference type="SMART" id="SM00342">
    <property type="entry name" value="HTH_ARAC"/>
    <property type="match status" value="1"/>
</dbReference>
<dbReference type="PANTHER" id="PTHR47893:SF1">
    <property type="entry name" value="REGULATORY PROTEIN PCHR"/>
    <property type="match status" value="1"/>
</dbReference>
<accession>A0ABV2T5N6</accession>
<name>A0ABV2T5N6_9BACT</name>
<reference evidence="4 5" key="1">
    <citation type="submission" date="2024-06" db="EMBL/GenBank/DDBJ databases">
        <title>Chitinophaga defluvii sp. nov., isolated from municipal sewage.</title>
        <authorList>
            <person name="Zhang L."/>
        </authorList>
    </citation>
    <scope>NUCLEOTIDE SEQUENCE [LARGE SCALE GENOMIC DNA]</scope>
    <source>
        <strain evidence="4 5">H8</strain>
    </source>
</reference>
<sequence>MLFASYAGEEIDNDLLIQMGYIPETFTGSIMRDALKFFYENESRKVFSQMIALRRFKIWDHHITVLNNNPIYPTTNEAGYKLHFMLSDISVKAAVENNHPAITGDKTNVELESGQITIVHVPKGKHLAPIPLGTHNFFHIDLAPSIWPLLKKNKQAAALLTAIKKAKTHGQAQINTAPVAINVYCMGLIEQIRQHAYSGQIADIYLQKKCWQLLSYFATSFAQQGKKARRPLTPKDVNTLDNVKAMMKLQLHEHFNADILGRNFNIAPGILARNFQQLFHSSIYDFSRNYKMEQAFKQLVKRTLSPGKLAQLLGFKNTATFTRAFHAYWGYKPAYIRQMKNNTL</sequence>
<dbReference type="RefSeq" id="WP_354660963.1">
    <property type="nucleotide sequence ID" value="NZ_JBEXAC010000001.1"/>
</dbReference>
<gene>
    <name evidence="4" type="ORF">ABR189_13155</name>
</gene>